<protein>
    <submittedName>
        <fullName evidence="2">Uncharacterized protein</fullName>
    </submittedName>
</protein>
<gene>
    <name evidence="2" type="ORF">FQN60_000695</name>
</gene>
<reference evidence="2 3" key="1">
    <citation type="submission" date="2019-08" db="EMBL/GenBank/DDBJ databases">
        <title>A chromosome-level genome assembly, high-density linkage maps, and genome scans reveal the genomic architecture of hybrid incompatibilities underlying speciation via character displacement in darters (Percidae: Etheostominae).</title>
        <authorList>
            <person name="Moran R.L."/>
            <person name="Catchen J.M."/>
            <person name="Fuller R.C."/>
        </authorList>
    </citation>
    <scope>NUCLEOTIDE SEQUENCE [LARGE SCALE GENOMIC DNA]</scope>
    <source>
        <strain evidence="2">EspeVRDwgs_2016</strain>
        <tissue evidence="2">Muscle</tissue>
    </source>
</reference>
<dbReference type="Proteomes" id="UP000327493">
    <property type="component" value="Chromosome 13"/>
</dbReference>
<name>A0A5J5D089_9PERO</name>
<accession>A0A5J5D089</accession>
<comment type="caution">
    <text evidence="2">The sequence shown here is derived from an EMBL/GenBank/DDBJ whole genome shotgun (WGS) entry which is preliminary data.</text>
</comment>
<dbReference type="AlphaFoldDB" id="A0A5J5D089"/>
<evidence type="ECO:0000256" key="1">
    <source>
        <dbReference type="SAM" id="MobiDB-lite"/>
    </source>
</evidence>
<feature type="compositionally biased region" description="Basic and acidic residues" evidence="1">
    <location>
        <begin position="1"/>
        <end position="10"/>
    </location>
</feature>
<feature type="region of interest" description="Disordered" evidence="1">
    <location>
        <begin position="1"/>
        <end position="39"/>
    </location>
</feature>
<dbReference type="EMBL" id="VOFY01000013">
    <property type="protein sequence ID" value="KAA8586859.1"/>
    <property type="molecule type" value="Genomic_DNA"/>
</dbReference>
<evidence type="ECO:0000313" key="3">
    <source>
        <dbReference type="Proteomes" id="UP000327493"/>
    </source>
</evidence>
<sequence>MTLMMKKLDNLNEPIQEGQSADSSHPDVANADAEQQSTM</sequence>
<organism evidence="2 3">
    <name type="scientific">Etheostoma spectabile</name>
    <name type="common">orangethroat darter</name>
    <dbReference type="NCBI Taxonomy" id="54343"/>
    <lineage>
        <taxon>Eukaryota</taxon>
        <taxon>Metazoa</taxon>
        <taxon>Chordata</taxon>
        <taxon>Craniata</taxon>
        <taxon>Vertebrata</taxon>
        <taxon>Euteleostomi</taxon>
        <taxon>Actinopterygii</taxon>
        <taxon>Neopterygii</taxon>
        <taxon>Teleostei</taxon>
        <taxon>Neoteleostei</taxon>
        <taxon>Acanthomorphata</taxon>
        <taxon>Eupercaria</taxon>
        <taxon>Perciformes</taxon>
        <taxon>Percoidei</taxon>
        <taxon>Percidae</taxon>
        <taxon>Etheostomatinae</taxon>
        <taxon>Etheostoma</taxon>
    </lineage>
</organism>
<feature type="non-terminal residue" evidence="2">
    <location>
        <position position="39"/>
    </location>
</feature>
<evidence type="ECO:0000313" key="2">
    <source>
        <dbReference type="EMBL" id="KAA8586859.1"/>
    </source>
</evidence>
<proteinExistence type="predicted"/>
<keyword evidence="3" id="KW-1185">Reference proteome</keyword>